<keyword evidence="1" id="KW-0812">Transmembrane</keyword>
<keyword evidence="1" id="KW-0472">Membrane</keyword>
<evidence type="ECO:0000313" key="2">
    <source>
        <dbReference type="EMBL" id="KAG5580565.1"/>
    </source>
</evidence>
<accession>A0A9J5WZA5</accession>
<sequence>MSQNDFDDSPFVCLIAVSCFPSAPSRSGPIGGIVLLRKLFGKTLTAPFIASFILLLQGFAYWNKGQSKSFGESPRVLGDARDSQTQVQSFKKGVSNSATQDSIMKIHKKIQITYAQINCVLKDSSCDTPLLDILMLAILATCASLRSTKSI</sequence>
<feature type="transmembrane region" description="Helical" evidence="1">
    <location>
        <begin position="44"/>
        <end position="62"/>
    </location>
</feature>
<keyword evidence="1" id="KW-1133">Transmembrane helix</keyword>
<organism evidence="2 3">
    <name type="scientific">Solanum commersonii</name>
    <name type="common">Commerson's wild potato</name>
    <name type="synonym">Commerson's nightshade</name>
    <dbReference type="NCBI Taxonomy" id="4109"/>
    <lineage>
        <taxon>Eukaryota</taxon>
        <taxon>Viridiplantae</taxon>
        <taxon>Streptophyta</taxon>
        <taxon>Embryophyta</taxon>
        <taxon>Tracheophyta</taxon>
        <taxon>Spermatophyta</taxon>
        <taxon>Magnoliopsida</taxon>
        <taxon>eudicotyledons</taxon>
        <taxon>Gunneridae</taxon>
        <taxon>Pentapetalae</taxon>
        <taxon>asterids</taxon>
        <taxon>lamiids</taxon>
        <taxon>Solanales</taxon>
        <taxon>Solanaceae</taxon>
        <taxon>Solanoideae</taxon>
        <taxon>Solaneae</taxon>
        <taxon>Solanum</taxon>
    </lineage>
</organism>
<dbReference type="AlphaFoldDB" id="A0A9J5WZA5"/>
<comment type="caution">
    <text evidence="2">The sequence shown here is derived from an EMBL/GenBank/DDBJ whole genome shotgun (WGS) entry which is preliminary data.</text>
</comment>
<proteinExistence type="predicted"/>
<evidence type="ECO:0000256" key="1">
    <source>
        <dbReference type="SAM" id="Phobius"/>
    </source>
</evidence>
<dbReference type="Proteomes" id="UP000824120">
    <property type="component" value="Chromosome 10"/>
</dbReference>
<name>A0A9J5WZA5_SOLCO</name>
<keyword evidence="3" id="KW-1185">Reference proteome</keyword>
<reference evidence="2 3" key="1">
    <citation type="submission" date="2020-09" db="EMBL/GenBank/DDBJ databases">
        <title>De no assembly of potato wild relative species, Solanum commersonii.</title>
        <authorList>
            <person name="Cho K."/>
        </authorList>
    </citation>
    <scope>NUCLEOTIDE SEQUENCE [LARGE SCALE GENOMIC DNA]</scope>
    <source>
        <strain evidence="2">LZ3.2</strain>
        <tissue evidence="2">Leaf</tissue>
    </source>
</reference>
<dbReference type="EMBL" id="JACXVP010000010">
    <property type="protein sequence ID" value="KAG5580565.1"/>
    <property type="molecule type" value="Genomic_DNA"/>
</dbReference>
<gene>
    <name evidence="2" type="ORF">H5410_051192</name>
</gene>
<protein>
    <submittedName>
        <fullName evidence="2">Uncharacterized protein</fullName>
    </submittedName>
</protein>
<evidence type="ECO:0000313" key="3">
    <source>
        <dbReference type="Proteomes" id="UP000824120"/>
    </source>
</evidence>